<dbReference type="InterPro" id="IPR023606">
    <property type="entry name" value="CoA-Trfase_III_dom_1_sf"/>
</dbReference>
<dbReference type="InterPro" id="IPR003673">
    <property type="entry name" value="CoA-Trfase_fam_III"/>
</dbReference>
<keyword evidence="1 2" id="KW-0808">Transferase</keyword>
<dbReference type="STRING" id="427683.A5481_02685"/>
<comment type="caution">
    <text evidence="2">The sequence shown here is derived from an EMBL/GenBank/DDBJ whole genome shotgun (WGS) entry which is preliminary data.</text>
</comment>
<gene>
    <name evidence="2" type="ORF">A5481_02685</name>
</gene>
<dbReference type="AlphaFoldDB" id="A0A179SLI3"/>
<dbReference type="Proteomes" id="UP000078316">
    <property type="component" value="Unassembled WGS sequence"/>
</dbReference>
<evidence type="ECO:0000313" key="3">
    <source>
        <dbReference type="Proteomes" id="UP000078316"/>
    </source>
</evidence>
<dbReference type="SUPFAM" id="SSF89796">
    <property type="entry name" value="CoA-transferase family III (CaiB/BaiF)"/>
    <property type="match status" value="1"/>
</dbReference>
<dbReference type="Gene3D" id="3.30.1540.10">
    <property type="entry name" value="formyl-coa transferase, domain 3"/>
    <property type="match status" value="1"/>
</dbReference>
<organism evidence="2 3">
    <name type="scientific">Methylobacterium platani</name>
    <dbReference type="NCBI Taxonomy" id="427683"/>
    <lineage>
        <taxon>Bacteria</taxon>
        <taxon>Pseudomonadati</taxon>
        <taxon>Pseudomonadota</taxon>
        <taxon>Alphaproteobacteria</taxon>
        <taxon>Hyphomicrobiales</taxon>
        <taxon>Methylobacteriaceae</taxon>
        <taxon>Methylobacterium</taxon>
    </lineage>
</organism>
<reference evidence="2 3" key="1">
    <citation type="submission" date="2016-04" db="EMBL/GenBank/DDBJ databases">
        <authorList>
            <person name="Evans L.H."/>
            <person name="Alamgir A."/>
            <person name="Owens N."/>
            <person name="Weber N.D."/>
            <person name="Virtaneva K."/>
            <person name="Barbian K."/>
            <person name="Babar A."/>
            <person name="Rosenke K."/>
        </authorList>
    </citation>
    <scope>NUCLEOTIDE SEQUENCE [LARGE SCALE GENOMIC DNA]</scope>
    <source>
        <strain evidence="2 3">PMB02</strain>
    </source>
</reference>
<evidence type="ECO:0000313" key="2">
    <source>
        <dbReference type="EMBL" id="OAS27344.1"/>
    </source>
</evidence>
<evidence type="ECO:0000256" key="1">
    <source>
        <dbReference type="ARBA" id="ARBA00022679"/>
    </source>
</evidence>
<proteinExistence type="predicted"/>
<dbReference type="PANTHER" id="PTHR48207:SF3">
    <property type="entry name" value="SUCCINATE--HYDROXYMETHYLGLUTARATE COA-TRANSFERASE"/>
    <property type="match status" value="1"/>
</dbReference>
<dbReference type="OrthoDB" id="9806585at2"/>
<accession>A0A179SLI3</accession>
<dbReference type="Pfam" id="PF02515">
    <property type="entry name" value="CoA_transf_3"/>
    <property type="match status" value="1"/>
</dbReference>
<dbReference type="GO" id="GO:0008410">
    <property type="term" value="F:CoA-transferase activity"/>
    <property type="evidence" value="ECO:0007669"/>
    <property type="project" value="TreeGrafter"/>
</dbReference>
<dbReference type="PANTHER" id="PTHR48207">
    <property type="entry name" value="SUCCINATE--HYDROXYMETHYLGLUTARATE COA-TRANSFERASE"/>
    <property type="match status" value="1"/>
</dbReference>
<protein>
    <submittedName>
        <fullName evidence="2">CoA-transferase</fullName>
    </submittedName>
</protein>
<sequence>MDALHDDLAVGAAQALQPDHAAEAGPASGPSPALPLAGLKVLSVEQYGAGPFGTQHLADLGAEIVKIENLQDGGDIGRHVGPHFLEPGDSHFYEAFNRNKRSLALDLKAPEGREVLRALAAGADAVFNNLRGDLPAKLGLDFASLGAVNPALVCVHLSAYGRTGSRAAWPGYDYLMQAEAGYLSVTGEPDGPPARMGLSIIDLMTGTTAAMALLAGVVEARRTGRGRDYDVSLFDVALHNLCYVGSWYLNKGVVTTREPRSSHPSLTPSQLYRTGDGWIFIMCQKEKFFRILAERVGHPEWLEDPDFATFQARLANRPRVNAAIDAALSVRTTAEWMDILGGAVPVAPVHDVREALENGFVHEQERVLDFAHPRHGAIRGIASPVRVAGAAHPVKAAPDLGQDTDAVLGRAGFSGEAIRGLRERAVVR</sequence>
<dbReference type="InterPro" id="IPR044855">
    <property type="entry name" value="CoA-Trfase_III_dom3_sf"/>
</dbReference>
<dbReference type="InterPro" id="IPR050483">
    <property type="entry name" value="CoA-transferase_III_domain"/>
</dbReference>
<dbReference type="EMBL" id="LWHQ01000006">
    <property type="protein sequence ID" value="OAS27344.1"/>
    <property type="molecule type" value="Genomic_DNA"/>
</dbReference>
<dbReference type="Gene3D" id="3.40.50.10540">
    <property type="entry name" value="Crotonobetainyl-coa:carnitine coa-transferase, domain 1"/>
    <property type="match status" value="1"/>
</dbReference>
<dbReference type="RefSeq" id="WP_048433300.1">
    <property type="nucleotide sequence ID" value="NZ_LWHQ01000006.1"/>
</dbReference>
<name>A0A179SLI3_9HYPH</name>